<sequence length="305" mass="35126">MDTFDSDETQDGKADETNFYNEENLENTASLIYTQGRERGKWVVNVISSDGTVTVEHLTAQDVWGMDNRRVILDIGPHNQPEDGSGGIFGTWLGMLSTDLNKFPINYVDWRKIQSWRKDDVWDFIQSKFFFDASNENFKKYVMKSLSQKCRGHKTRLWKSCHRNTPEETIEARREFIPKEQWQDFVHQQFGDKAKEQLTEKMTENAPNTSGNNTSASSNDAFLQVFGAECPGRVRCVGLGPTPSSFFHKRTIPASNESEVISLRNRVHELEEKLVRMNDLEDKVEKMNDIICRFATSSTSNDERD</sequence>
<dbReference type="Proteomes" id="UP000467841">
    <property type="component" value="Unassembled WGS sequence"/>
</dbReference>
<reference evidence="2" key="1">
    <citation type="submission" date="2020-01" db="EMBL/GenBank/DDBJ databases">
        <authorList>
            <person name="Mishra B."/>
        </authorList>
    </citation>
    <scope>NUCLEOTIDE SEQUENCE [LARGE SCALE GENOMIC DNA]</scope>
</reference>
<keyword evidence="1" id="KW-0175">Coiled coil</keyword>
<evidence type="ECO:0000313" key="3">
    <source>
        <dbReference type="Proteomes" id="UP000467841"/>
    </source>
</evidence>
<organism evidence="2 3">
    <name type="scientific">Microthlaspi erraticum</name>
    <dbReference type="NCBI Taxonomy" id="1685480"/>
    <lineage>
        <taxon>Eukaryota</taxon>
        <taxon>Viridiplantae</taxon>
        <taxon>Streptophyta</taxon>
        <taxon>Embryophyta</taxon>
        <taxon>Tracheophyta</taxon>
        <taxon>Spermatophyta</taxon>
        <taxon>Magnoliopsida</taxon>
        <taxon>eudicotyledons</taxon>
        <taxon>Gunneridae</taxon>
        <taxon>Pentapetalae</taxon>
        <taxon>rosids</taxon>
        <taxon>malvids</taxon>
        <taxon>Brassicales</taxon>
        <taxon>Brassicaceae</taxon>
        <taxon>Coluteocarpeae</taxon>
        <taxon>Microthlaspi</taxon>
    </lineage>
</organism>
<name>A0A6D2HIS2_9BRAS</name>
<feature type="coiled-coil region" evidence="1">
    <location>
        <begin position="260"/>
        <end position="290"/>
    </location>
</feature>
<dbReference type="PANTHER" id="PTHR33144:SF45">
    <property type="entry name" value="TRANSPOSASE TNP1_EN_SPM-LIKE DOMAIN-CONTAINING PROTEIN"/>
    <property type="match status" value="1"/>
</dbReference>
<comment type="caution">
    <text evidence="2">The sequence shown here is derived from an EMBL/GenBank/DDBJ whole genome shotgun (WGS) entry which is preliminary data.</text>
</comment>
<gene>
    <name evidence="2" type="ORF">MERR_LOCUS1436</name>
</gene>
<dbReference type="AlphaFoldDB" id="A0A6D2HIS2"/>
<accession>A0A6D2HIS2</accession>
<dbReference type="OrthoDB" id="1110839at2759"/>
<dbReference type="EMBL" id="CACVBM020000099">
    <property type="protein sequence ID" value="CAA7014202.1"/>
    <property type="molecule type" value="Genomic_DNA"/>
</dbReference>
<dbReference type="PANTHER" id="PTHR33144">
    <property type="entry name" value="OS10G0409366 PROTEIN-RELATED"/>
    <property type="match status" value="1"/>
</dbReference>
<evidence type="ECO:0000313" key="2">
    <source>
        <dbReference type="EMBL" id="CAA7014202.1"/>
    </source>
</evidence>
<keyword evidence="3" id="KW-1185">Reference proteome</keyword>
<protein>
    <submittedName>
        <fullName evidence="2">Uncharacterized protein</fullName>
    </submittedName>
</protein>
<evidence type="ECO:0000256" key="1">
    <source>
        <dbReference type="SAM" id="Coils"/>
    </source>
</evidence>
<proteinExistence type="predicted"/>